<dbReference type="InterPro" id="IPR011009">
    <property type="entry name" value="Kinase-like_dom_sf"/>
</dbReference>
<dbReference type="GO" id="GO:0016301">
    <property type="term" value="F:kinase activity"/>
    <property type="evidence" value="ECO:0007669"/>
    <property type="project" value="UniProtKB-KW"/>
</dbReference>
<dbReference type="EMBL" id="KV875101">
    <property type="protein sequence ID" value="OIW25960.1"/>
    <property type="molecule type" value="Genomic_DNA"/>
</dbReference>
<evidence type="ECO:0000313" key="2">
    <source>
        <dbReference type="EMBL" id="OIW25960.1"/>
    </source>
</evidence>
<protein>
    <submittedName>
        <fullName evidence="2">Kinase-like protein</fullName>
    </submittedName>
</protein>
<dbReference type="InterPro" id="IPR002575">
    <property type="entry name" value="Aminoglycoside_PTrfase"/>
</dbReference>
<keyword evidence="2" id="KW-0418">Kinase</keyword>
<dbReference type="CDD" id="cd05120">
    <property type="entry name" value="APH_ChoK_like"/>
    <property type="match status" value="1"/>
</dbReference>
<dbReference type="Gene3D" id="3.90.1200.10">
    <property type="match status" value="1"/>
</dbReference>
<keyword evidence="2" id="KW-0808">Transferase</keyword>
<dbReference type="OrthoDB" id="5404599at2759"/>
<dbReference type="InParanoid" id="A0A1J7J845"/>
<dbReference type="Proteomes" id="UP000182658">
    <property type="component" value="Unassembled WGS sequence"/>
</dbReference>
<dbReference type="Pfam" id="PF01636">
    <property type="entry name" value="APH"/>
    <property type="match status" value="1"/>
</dbReference>
<organism evidence="2 3">
    <name type="scientific">Coniochaeta ligniaria NRRL 30616</name>
    <dbReference type="NCBI Taxonomy" id="1408157"/>
    <lineage>
        <taxon>Eukaryota</taxon>
        <taxon>Fungi</taxon>
        <taxon>Dikarya</taxon>
        <taxon>Ascomycota</taxon>
        <taxon>Pezizomycotina</taxon>
        <taxon>Sordariomycetes</taxon>
        <taxon>Sordariomycetidae</taxon>
        <taxon>Coniochaetales</taxon>
        <taxon>Coniochaetaceae</taxon>
        <taxon>Coniochaeta</taxon>
    </lineage>
</organism>
<reference evidence="2 3" key="1">
    <citation type="submission" date="2016-10" db="EMBL/GenBank/DDBJ databases">
        <title>Draft genome sequence of Coniochaeta ligniaria NRRL30616, a lignocellulolytic fungus for bioabatement of inhibitors in plant biomass hydrolysates.</title>
        <authorList>
            <consortium name="DOE Joint Genome Institute"/>
            <person name="Jimenez D.J."/>
            <person name="Hector R.E."/>
            <person name="Riley R."/>
            <person name="Sun H."/>
            <person name="Grigoriev I.V."/>
            <person name="Van Elsas J.D."/>
            <person name="Nichols N.N."/>
        </authorList>
    </citation>
    <scope>NUCLEOTIDE SEQUENCE [LARGE SCALE GENOMIC DNA]</scope>
    <source>
        <strain evidence="2 3">NRRL 30616</strain>
    </source>
</reference>
<keyword evidence="3" id="KW-1185">Reference proteome</keyword>
<dbReference type="InterPro" id="IPR051678">
    <property type="entry name" value="AGP_Transferase"/>
</dbReference>
<gene>
    <name evidence="2" type="ORF">CONLIGDRAFT_635721</name>
</gene>
<dbReference type="AlphaFoldDB" id="A0A1J7J845"/>
<sequence>MLPRTNAAVIDEWVPQIISKQPFRSTVTRIDQHTVEKRGGNVYKNEEAALRLVRQHAPGLPVPEVYHSIFKTASDGSQKGIIFMSYIEGKTLQSVWPSLSGATKERICHDTWRMIAKIRQVPRPGSLDRSAYYSTVDGSPIHHPMLGDYNDPCPKLTDDEAFRARANARYVKHNGLSYADGKDLPKMLPRSKCSVFTHGDIHPGNIFLNDSYQIVGLVDWESAGFFPDYWEYSQMMRPMHDSNDEWQEFMRRSSPKEWDVTGIEKARRVLF</sequence>
<name>A0A1J7J845_9PEZI</name>
<dbReference type="PANTHER" id="PTHR21310">
    <property type="entry name" value="AMINOGLYCOSIDE PHOSPHOTRANSFERASE-RELATED-RELATED"/>
    <property type="match status" value="1"/>
</dbReference>
<evidence type="ECO:0000259" key="1">
    <source>
        <dbReference type="Pfam" id="PF01636"/>
    </source>
</evidence>
<dbReference type="STRING" id="1408157.A0A1J7J845"/>
<feature type="domain" description="Aminoglycoside phosphotransferase" evidence="1">
    <location>
        <begin position="44"/>
        <end position="225"/>
    </location>
</feature>
<dbReference type="PANTHER" id="PTHR21310:SF54">
    <property type="entry name" value="AMINOGLYCOSIDE PHOSPHOTRANSFERASE DOMAIN-CONTAINING PROTEIN"/>
    <property type="match status" value="1"/>
</dbReference>
<evidence type="ECO:0000313" key="3">
    <source>
        <dbReference type="Proteomes" id="UP000182658"/>
    </source>
</evidence>
<accession>A0A1J7J845</accession>
<dbReference type="SUPFAM" id="SSF56112">
    <property type="entry name" value="Protein kinase-like (PK-like)"/>
    <property type="match status" value="1"/>
</dbReference>
<proteinExistence type="predicted"/>